<keyword evidence="9" id="KW-1185">Reference proteome</keyword>
<evidence type="ECO:0000256" key="4">
    <source>
        <dbReference type="ARBA" id="ARBA00023136"/>
    </source>
</evidence>
<feature type="transmembrane region" description="Helical" evidence="5">
    <location>
        <begin position="63"/>
        <end position="83"/>
    </location>
</feature>
<dbReference type="InterPro" id="IPR011547">
    <property type="entry name" value="SLC26A/SulP_dom"/>
</dbReference>
<comment type="caution">
    <text evidence="7">The sequence shown here is derived from an EMBL/GenBank/DDBJ whole genome shotgun (WGS) entry which is preliminary data.</text>
</comment>
<evidence type="ECO:0000313" key="7">
    <source>
        <dbReference type="EMBL" id="MDX2967494.1"/>
    </source>
</evidence>
<reference evidence="7 9" key="1">
    <citation type="journal article" date="2023" name="Microb. Genom.">
        <title>Mesoterricola silvestris gen. nov., sp. nov., Mesoterricola sediminis sp. nov., Geothrix oryzae sp. nov., Geothrix edaphica sp. nov., Geothrix rubra sp. nov., and Geothrix limicola sp. nov., six novel members of Acidobacteriota isolated from soils.</title>
        <authorList>
            <person name="Weisberg A.J."/>
            <person name="Pearce E."/>
            <person name="Kramer C.G."/>
            <person name="Chang J.H."/>
            <person name="Clarke C.R."/>
        </authorList>
    </citation>
    <scope>NUCLEOTIDE SEQUENCE</scope>
    <source>
        <strain evidence="8 9">NB05-1H</strain>
        <strain evidence="7">NRRL_B-16521</strain>
    </source>
</reference>
<feature type="transmembrane region" description="Helical" evidence="5">
    <location>
        <begin position="36"/>
        <end position="56"/>
    </location>
</feature>
<evidence type="ECO:0000313" key="9">
    <source>
        <dbReference type="Proteomes" id="UP001272987"/>
    </source>
</evidence>
<dbReference type="Proteomes" id="UP001272987">
    <property type="component" value="Unassembled WGS sequence"/>
</dbReference>
<evidence type="ECO:0000259" key="6">
    <source>
        <dbReference type="Pfam" id="PF00916"/>
    </source>
</evidence>
<evidence type="ECO:0000313" key="10">
    <source>
        <dbReference type="Proteomes" id="UP001282288"/>
    </source>
</evidence>
<dbReference type="AlphaFoldDB" id="A0AAP6BMG4"/>
<protein>
    <submittedName>
        <fullName evidence="7">SulP family inorganic anion transporter</fullName>
    </submittedName>
</protein>
<dbReference type="Pfam" id="PF00916">
    <property type="entry name" value="Sulfate_transp"/>
    <property type="match status" value="1"/>
</dbReference>
<evidence type="ECO:0000256" key="3">
    <source>
        <dbReference type="ARBA" id="ARBA00022989"/>
    </source>
</evidence>
<dbReference type="GO" id="GO:0016020">
    <property type="term" value="C:membrane"/>
    <property type="evidence" value="ECO:0007669"/>
    <property type="project" value="UniProtKB-SubCell"/>
</dbReference>
<evidence type="ECO:0000256" key="2">
    <source>
        <dbReference type="ARBA" id="ARBA00022692"/>
    </source>
</evidence>
<keyword evidence="4 5" id="KW-0472">Membrane</keyword>
<dbReference type="EMBL" id="JARAWP010000066">
    <property type="protein sequence ID" value="MDX3026049.1"/>
    <property type="molecule type" value="Genomic_DNA"/>
</dbReference>
<accession>A0AAP6BMG4</accession>
<sequence>MSASSSPIGRVAARLLSLLPSRTDLEQIRRDPRRDLLAGLTVAVVALPLALGFGVSSGLGAEAGLATAVIAGALAAVFGGSNLQVSGPTGAMTVVLVPIVGEYGPGGVLTVGLMAGVMLVVLAGLRAG</sequence>
<name>A0AAP6BMG4_9ACTN</name>
<keyword evidence="2 5" id="KW-0812">Transmembrane</keyword>
<evidence type="ECO:0000313" key="8">
    <source>
        <dbReference type="EMBL" id="MDX3026049.1"/>
    </source>
</evidence>
<comment type="subcellular location">
    <subcellularLocation>
        <location evidence="1">Membrane</location>
        <topology evidence="1">Multi-pass membrane protein</topology>
    </subcellularLocation>
</comment>
<feature type="transmembrane region" description="Helical" evidence="5">
    <location>
        <begin position="103"/>
        <end position="125"/>
    </location>
</feature>
<keyword evidence="3 5" id="KW-1133">Transmembrane helix</keyword>
<evidence type="ECO:0000256" key="5">
    <source>
        <dbReference type="SAM" id="Phobius"/>
    </source>
</evidence>
<gene>
    <name evidence="7" type="ORF">PV399_48610</name>
    <name evidence="8" type="ORF">PV666_50585</name>
</gene>
<evidence type="ECO:0000256" key="1">
    <source>
        <dbReference type="ARBA" id="ARBA00004141"/>
    </source>
</evidence>
<dbReference type="Proteomes" id="UP001282288">
    <property type="component" value="Unassembled WGS sequence"/>
</dbReference>
<proteinExistence type="predicted"/>
<dbReference type="EMBL" id="JARAWC010000159">
    <property type="protein sequence ID" value="MDX2967494.1"/>
    <property type="molecule type" value="Genomic_DNA"/>
</dbReference>
<feature type="non-terminal residue" evidence="7">
    <location>
        <position position="128"/>
    </location>
</feature>
<feature type="domain" description="SLC26A/SulP transporter" evidence="6">
    <location>
        <begin position="34"/>
        <end position="126"/>
    </location>
</feature>
<organism evidence="7 10">
    <name type="scientific">Streptomyces acidiscabies</name>
    <dbReference type="NCBI Taxonomy" id="42234"/>
    <lineage>
        <taxon>Bacteria</taxon>
        <taxon>Bacillati</taxon>
        <taxon>Actinomycetota</taxon>
        <taxon>Actinomycetes</taxon>
        <taxon>Kitasatosporales</taxon>
        <taxon>Streptomycetaceae</taxon>
        <taxon>Streptomyces</taxon>
    </lineage>
</organism>
<dbReference type="RefSeq" id="WP_319061268.1">
    <property type="nucleotide sequence ID" value="NZ_JARAWC010000159.1"/>
</dbReference>